<dbReference type="CDD" id="cd07478">
    <property type="entry name" value="Peptidases_S8_CspA-like"/>
    <property type="match status" value="2"/>
</dbReference>
<dbReference type="InterPro" id="IPR015500">
    <property type="entry name" value="Peptidase_S8_subtilisin-rel"/>
</dbReference>
<sequence>MIIINYELIVKYNGDILRLEEELGVSVEILNSSYAIITSSNEEDVNILLTYPEIEFIEKPFILQTQDVQSFSSTGITGFKNRTGLTGKGTIIGIIDSGIDYTLPVFRDSDGRSKILYYWDQSIQGNPPEGFREGTLYTNEDINNAIDGSMYIPISTTSLHGTHVAGICATIASDARIIVVRVGNIQTDIFSRSTEFMRAIKFILDRALELRMPVTLNISYGSNEGSHRGTSLFEQYIDDMCLFWKNNIVVAAGNNADKGGHKRIRLQNNITEEVEFIVGEGERILNINIWPDFVDNFSVHLVNPSNNQTQAISLTSGEIRNTLGETRITGYFYPIAPYSLTRRVTLQLSSNTQITPGLWKIVFEPIDIVTGNVNIYLPTSEGLNRNTRFLIPTQELTVTVPGTASRVITVGSFNSRTDIVSIFSGEGDTQLGVFKPDLLAPGEDIVSFLPGGTSGALTGTSMATPHVTGVCSLFMEWGIVNGNDLFLYSQKLRALLLKGARRLSNQSYPNNSSGFGFLNLSDIDLYTLSNINQDLETEDIGYRSINKSFKDEENSYKFIDGYNMQIHNDLENEIYISKNASRQSGILSGIDIVHTPEFEEELAGLGMSQRFFKISDSLGVLSINNTDYNSIQRVLQLPSIIRTVSTTKMTLLGEINRGTFGGVVATEEMGVNFFKNNPNINITGRGTLISIADTGIDYLHPDFIYPDGTSKIVYLWDQTKEGTPPDGFYIGTEYTREDINRAIAENDPSLSQDEVGQGTMLSGICAGLGNVNSEYAGIAEDSELIIIKLGKIDDFYNSAMLFAASQYAYKKAFELGRPLVINMSLGTSSLAGLTNRSNSEKAFFTRGLCITAGAGNEGNTQTHTSGIIPYVGGSVEVELELNEDEEELSLELWLNRPDKADVIIVSPTGEESKSVGISNYNKVTGLFDLEGTEYSITYIYPTTFSGQQFTNVTLKNAKRGVWKIRLVGVYIITGRYNLYLPNRELLKSGTRFREVDPFYTINYPAIQDDLITIGAYNTINGSLWQSSSRGPTIEDRLKPDIVAPGVNIIAAYPGNTYATITGTAAASAHAAGAAAMYFQYTFVDGRYPNQAYVQKIKTFMQAGARKDSNTVYPNTNSGYGLLDVRGMFDVLR</sequence>
<dbReference type="PANTHER" id="PTHR43806">
    <property type="entry name" value="PEPTIDASE S8"/>
    <property type="match status" value="1"/>
</dbReference>
<feature type="active site" description="Charge relay system" evidence="5">
    <location>
        <position position="160"/>
    </location>
</feature>
<dbReference type="Gene3D" id="2.60.120.1290">
    <property type="match status" value="2"/>
</dbReference>
<evidence type="ECO:0000256" key="5">
    <source>
        <dbReference type="PROSITE-ProRule" id="PRU01240"/>
    </source>
</evidence>
<evidence type="ECO:0000256" key="4">
    <source>
        <dbReference type="ARBA" id="ARBA00022825"/>
    </source>
</evidence>
<feature type="domain" description="Peptidase S8/S53" evidence="6">
    <location>
        <begin position="87"/>
        <end position="259"/>
    </location>
</feature>
<dbReference type="PROSITE" id="PS51892">
    <property type="entry name" value="SUBTILASE"/>
    <property type="match status" value="2"/>
</dbReference>
<dbReference type="MEROPS" id="S08.026"/>
<evidence type="ECO:0000259" key="6">
    <source>
        <dbReference type="Pfam" id="PF00082"/>
    </source>
</evidence>
<evidence type="ECO:0000256" key="2">
    <source>
        <dbReference type="ARBA" id="ARBA00022670"/>
    </source>
</evidence>
<comment type="caution">
    <text evidence="5">Lacks conserved residue(s) required for the propagation of feature annotation.</text>
</comment>
<dbReference type="GO" id="GO:0005615">
    <property type="term" value="C:extracellular space"/>
    <property type="evidence" value="ECO:0007669"/>
    <property type="project" value="TreeGrafter"/>
</dbReference>
<feature type="active site" description="Charge relay system" evidence="5">
    <location>
        <position position="96"/>
    </location>
</feature>
<dbReference type="NCBIfam" id="NF040809">
    <property type="entry name" value="germ_prot_CspBA"/>
    <property type="match status" value="1"/>
</dbReference>
<dbReference type="AlphaFoldDB" id="A0A069A4Z2"/>
<feature type="active site" description="Charge relay system" evidence="5">
    <location>
        <position position="461"/>
    </location>
</feature>
<dbReference type="InterPro" id="IPR041365">
    <property type="entry name" value="CspB_prodomain"/>
</dbReference>
<dbReference type="InterPro" id="IPR000209">
    <property type="entry name" value="Peptidase_S8/S53_dom"/>
</dbReference>
<feature type="domain" description="Csp protease B prodomain" evidence="7">
    <location>
        <begin position="6"/>
        <end position="60"/>
    </location>
</feature>
<evidence type="ECO:0000313" key="8">
    <source>
        <dbReference type="EMBL" id="CDS85772.1"/>
    </source>
</evidence>
<keyword evidence="2 5" id="KW-0645">Protease</keyword>
<dbReference type="EMBL" id="LK932505">
    <property type="protein sequence ID" value="CDS85772.1"/>
    <property type="molecule type" value="Genomic_DNA"/>
</dbReference>
<dbReference type="Gene3D" id="3.30.70.2980">
    <property type="match status" value="1"/>
</dbReference>
<dbReference type="InterPro" id="IPR036852">
    <property type="entry name" value="Peptidase_S8/S53_dom_sf"/>
</dbReference>
<evidence type="ECO:0000259" key="7">
    <source>
        <dbReference type="Pfam" id="PF18425"/>
    </source>
</evidence>
<evidence type="ECO:0000256" key="3">
    <source>
        <dbReference type="ARBA" id="ARBA00022801"/>
    </source>
</evidence>
<dbReference type="Gene3D" id="3.40.50.200">
    <property type="entry name" value="Peptidase S8/S53 domain"/>
    <property type="match status" value="2"/>
</dbReference>
<feature type="domain" description="Peptidase S8/S53" evidence="6">
    <location>
        <begin position="684"/>
        <end position="859"/>
    </location>
</feature>
<feature type="domain" description="Peptidase S8/S53" evidence="6">
    <location>
        <begin position="998"/>
        <end position="1079"/>
    </location>
</feature>
<comment type="similarity">
    <text evidence="1 5">Belongs to the peptidase S8 family.</text>
</comment>
<dbReference type="InterPro" id="IPR034045">
    <property type="entry name" value="Pep_S8_CspA-like"/>
</dbReference>
<dbReference type="InterPro" id="IPR050131">
    <property type="entry name" value="Peptidase_S8_subtilisin-like"/>
</dbReference>
<feature type="domain" description="Peptidase S8/S53" evidence="6">
    <location>
        <begin position="392"/>
        <end position="516"/>
    </location>
</feature>
<dbReference type="Pfam" id="PF18425">
    <property type="entry name" value="CspB_prodomain"/>
    <property type="match status" value="1"/>
</dbReference>
<dbReference type="PROSITE" id="PS00138">
    <property type="entry name" value="SUBTILASE_SER"/>
    <property type="match status" value="1"/>
</dbReference>
<keyword evidence="4 5" id="KW-0720">Serine protease</keyword>
<dbReference type="GO" id="GO:0004252">
    <property type="term" value="F:serine-type endopeptidase activity"/>
    <property type="evidence" value="ECO:0007669"/>
    <property type="project" value="UniProtKB-UniRule"/>
</dbReference>
<dbReference type="SUPFAM" id="SSF52743">
    <property type="entry name" value="Subtilisin-like"/>
    <property type="match status" value="2"/>
</dbReference>
<keyword evidence="3 5" id="KW-0378">Hydrolase</keyword>
<name>A0A069A4Z2_CLODI</name>
<evidence type="ECO:0000256" key="1">
    <source>
        <dbReference type="ARBA" id="ARBA00011073"/>
    </source>
</evidence>
<dbReference type="GO" id="GO:0006508">
    <property type="term" value="P:proteolysis"/>
    <property type="evidence" value="ECO:0007669"/>
    <property type="project" value="UniProtKB-KW"/>
</dbReference>
<reference evidence="8" key="1">
    <citation type="submission" date="2014-07" db="EMBL/GenBank/DDBJ databases">
        <authorList>
            <person name="Monot Marc"/>
        </authorList>
    </citation>
    <scope>NUCLEOTIDE SEQUENCE</scope>
</reference>
<protein>
    <submittedName>
        <fullName evidence="8">Subtilisin-like serine germination related protease</fullName>
    </submittedName>
</protein>
<dbReference type="PRINTS" id="PR00723">
    <property type="entry name" value="SUBTILISIN"/>
</dbReference>
<dbReference type="PANTHER" id="PTHR43806:SF11">
    <property type="entry name" value="CEREVISIN-RELATED"/>
    <property type="match status" value="1"/>
</dbReference>
<dbReference type="Pfam" id="PF00082">
    <property type="entry name" value="Peptidase_S8"/>
    <property type="match status" value="4"/>
</dbReference>
<gene>
    <name evidence="8" type="primary">cspBA</name>
    <name evidence="8" type="ORF">BN1096_520472</name>
</gene>
<accession>A0A069A4Z2</accession>
<proteinExistence type="inferred from homology"/>
<organism evidence="8">
    <name type="scientific">Clostridioides difficile</name>
    <name type="common">Peptoclostridium difficile</name>
    <dbReference type="NCBI Taxonomy" id="1496"/>
    <lineage>
        <taxon>Bacteria</taxon>
        <taxon>Bacillati</taxon>
        <taxon>Bacillota</taxon>
        <taxon>Clostridia</taxon>
        <taxon>Peptostreptococcales</taxon>
        <taxon>Peptostreptococcaceae</taxon>
        <taxon>Clostridioides</taxon>
    </lineage>
</organism>
<dbReference type="InterPro" id="IPR023828">
    <property type="entry name" value="Peptidase_S8_Ser-AS"/>
</dbReference>